<name>A0A848J0I9_9BACT</name>
<keyword evidence="2" id="KW-0378">Hydrolase</keyword>
<feature type="domain" description="Amidohydrolase-related" evidence="1">
    <location>
        <begin position="558"/>
        <end position="652"/>
    </location>
</feature>
<evidence type="ECO:0000259" key="1">
    <source>
        <dbReference type="Pfam" id="PF01979"/>
    </source>
</evidence>
<dbReference type="PANTHER" id="PTHR43135">
    <property type="entry name" value="ALPHA-D-RIBOSE 1-METHYLPHOSPHONATE 5-TRIPHOSPHATE DIPHOSPHATASE"/>
    <property type="match status" value="1"/>
</dbReference>
<dbReference type="InterPro" id="IPR032466">
    <property type="entry name" value="Metal_Hydrolase"/>
</dbReference>
<dbReference type="InterPro" id="IPR006680">
    <property type="entry name" value="Amidohydro-rel"/>
</dbReference>
<accession>A0A848J0I9</accession>
<dbReference type="AlphaFoldDB" id="A0A848J0I9"/>
<dbReference type="Gene3D" id="3.20.20.140">
    <property type="entry name" value="Metal-dependent hydrolases"/>
    <property type="match status" value="1"/>
</dbReference>
<comment type="caution">
    <text evidence="2">The sequence shown here is derived from an EMBL/GenBank/DDBJ whole genome shotgun (WGS) entry which is preliminary data.</text>
</comment>
<evidence type="ECO:0000313" key="3">
    <source>
        <dbReference type="Proteomes" id="UP000559010"/>
    </source>
</evidence>
<dbReference type="InterPro" id="IPR011059">
    <property type="entry name" value="Metal-dep_hydrolase_composite"/>
</dbReference>
<dbReference type="SUPFAM" id="SSF51556">
    <property type="entry name" value="Metallo-dependent hydrolases"/>
    <property type="match status" value="1"/>
</dbReference>
<dbReference type="EMBL" id="JABBNU010000003">
    <property type="protein sequence ID" value="NMM47789.1"/>
    <property type="molecule type" value="Genomic_DNA"/>
</dbReference>
<dbReference type="GO" id="GO:0016810">
    <property type="term" value="F:hydrolase activity, acting on carbon-nitrogen (but not peptide) bonds"/>
    <property type="evidence" value="ECO:0007669"/>
    <property type="project" value="InterPro"/>
</dbReference>
<keyword evidence="3" id="KW-1185">Reference proteome</keyword>
<dbReference type="Proteomes" id="UP000559010">
    <property type="component" value="Unassembled WGS sequence"/>
</dbReference>
<dbReference type="SUPFAM" id="SSF51338">
    <property type="entry name" value="Composite domain of metallo-dependent hydrolases"/>
    <property type="match status" value="1"/>
</dbReference>
<protein>
    <submittedName>
        <fullName evidence="2">Amidohydrolase family protein</fullName>
    </submittedName>
</protein>
<proteinExistence type="predicted"/>
<dbReference type="InterPro" id="IPR051781">
    <property type="entry name" value="Metallo-dep_Hydrolase"/>
</dbReference>
<dbReference type="PANTHER" id="PTHR43135:SF3">
    <property type="entry name" value="ALPHA-D-RIBOSE 1-METHYLPHOSPHONATE 5-TRIPHOSPHATE DIPHOSPHATASE"/>
    <property type="match status" value="1"/>
</dbReference>
<dbReference type="PROSITE" id="PS51257">
    <property type="entry name" value="PROKAR_LIPOPROTEIN"/>
    <property type="match status" value="1"/>
</dbReference>
<dbReference type="Pfam" id="PF01979">
    <property type="entry name" value="Amidohydro_1"/>
    <property type="match status" value="1"/>
</dbReference>
<gene>
    <name evidence="2" type="ORF">HH304_05205</name>
</gene>
<evidence type="ECO:0000313" key="2">
    <source>
        <dbReference type="EMBL" id="NMM47789.1"/>
    </source>
</evidence>
<reference evidence="2 3" key="1">
    <citation type="submission" date="2020-04" db="EMBL/GenBank/DDBJ databases">
        <title>Flammeovirgaceae bacterium KN852 isolated from deep sea.</title>
        <authorList>
            <person name="Zhang D.-C."/>
        </authorList>
    </citation>
    <scope>NUCLEOTIDE SEQUENCE [LARGE SCALE GENOMIC DNA]</scope>
    <source>
        <strain evidence="2 3">KN852</strain>
    </source>
</reference>
<dbReference type="Gene3D" id="2.30.40.10">
    <property type="entry name" value="Urease, subunit C, domain 1"/>
    <property type="match status" value="1"/>
</dbReference>
<sequence length="668" mass="75080">MKHLPFFLTGFLFMLVSCQDEKPDTNSWNYKSHEYTVYFGDEERGFFKSTHNGNNTHQYEWKYNDRGRGPHLTETIITDNDGYLTGITVKGINYLKDSVDESFSKNGQTAEWQSTSEKGSSEATNAQYIGVNSGFGNMEVILKKMIENDLKEINTYPSGKIILNNVAEHTFYDTLNLKLVTYSGLGFTPELIWLDQNNQFFAYPSDWASFIRNGYKDLNEELLEITKKARNEYYNDQAKALTTTPDGKIIITNVRVFNSESKEVNNDKTVIIEGNKISQILDSSDDFDSEGTIIDGKGRMLMPGLIDMHGHLNRAQGLMNIAAGVTSVRDMANGFDLPEVADDFNSNAVIGPRILIMSGFIDKTGPYAGPLGKKVSTIEEALEAVDFYEDRGYQQIKLYSSIEPEWVKPIAERVHSYGMKLSGHIPSFMLAEEAIKDGYDEIQHVNMLALNFLGDTIDTRTPQRFIMVGKHAYNIDIESNEFQEFLKLMKDNDIVSDPTVSIFEGMLTSKAGTPNPSFAMILDRLPIQVKRGFMTGGLPIPEGMEGKYKESYQRLLDIVKAMYDYGITIVPGTDSMVGFGLHTELENYVRAGIPADEVLKMATYTSANVCKRDDLGQIKKGMLADVILVNGDPTQNIKDIRNVDLTIKDGKIYDAEKLYSSIGIKHYN</sequence>
<dbReference type="RefSeq" id="WP_169678663.1">
    <property type="nucleotide sequence ID" value="NZ_JABBNU010000003.1"/>
</dbReference>
<organism evidence="2 3">
    <name type="scientific">Marinigracilibium pacificum</name>
    <dbReference type="NCBI Taxonomy" id="2729599"/>
    <lineage>
        <taxon>Bacteria</taxon>
        <taxon>Pseudomonadati</taxon>
        <taxon>Bacteroidota</taxon>
        <taxon>Cytophagia</taxon>
        <taxon>Cytophagales</taxon>
        <taxon>Flammeovirgaceae</taxon>
        <taxon>Marinigracilibium</taxon>
    </lineage>
</organism>